<protein>
    <recommendedName>
        <fullName evidence="1">HTH cro/C1-type domain-containing protein</fullName>
    </recommendedName>
</protein>
<dbReference type="AlphaFoldDB" id="A0A178IQ72"/>
<comment type="caution">
    <text evidence="2">The sequence shown here is derived from an EMBL/GenBank/DDBJ whole genome shotgun (WGS) entry which is preliminary data.</text>
</comment>
<dbReference type="SUPFAM" id="SSF47413">
    <property type="entry name" value="lambda repressor-like DNA-binding domains"/>
    <property type="match status" value="1"/>
</dbReference>
<sequence>MPFPDRLRAWRADMGLTREQAAVELGIKLKTLEAWEQGKYTKRIEEIIDLHNRLIGDGF</sequence>
<accession>A0A178IQ72</accession>
<dbReference type="CDD" id="cd00093">
    <property type="entry name" value="HTH_XRE"/>
    <property type="match status" value="1"/>
</dbReference>
<name>A0A178IQ72_9BACT</name>
<proteinExistence type="predicted"/>
<dbReference type="SMART" id="SM00530">
    <property type="entry name" value="HTH_XRE"/>
    <property type="match status" value="1"/>
</dbReference>
<dbReference type="Proteomes" id="UP000078486">
    <property type="component" value="Unassembled WGS sequence"/>
</dbReference>
<evidence type="ECO:0000313" key="2">
    <source>
        <dbReference type="EMBL" id="OAM91891.1"/>
    </source>
</evidence>
<dbReference type="STRING" id="1184151.AW736_26285"/>
<dbReference type="GO" id="GO:0003677">
    <property type="term" value="F:DNA binding"/>
    <property type="evidence" value="ECO:0007669"/>
    <property type="project" value="InterPro"/>
</dbReference>
<feature type="domain" description="HTH cro/C1-type" evidence="1">
    <location>
        <begin position="7"/>
        <end position="40"/>
    </location>
</feature>
<dbReference type="EMBL" id="LRRQ01000003">
    <property type="protein sequence ID" value="OAM91891.1"/>
    <property type="molecule type" value="Genomic_DNA"/>
</dbReference>
<dbReference type="Pfam" id="PF01381">
    <property type="entry name" value="HTH_3"/>
    <property type="match status" value="1"/>
</dbReference>
<evidence type="ECO:0000259" key="1">
    <source>
        <dbReference type="PROSITE" id="PS50943"/>
    </source>
</evidence>
<dbReference type="RefSeq" id="WP_068773257.1">
    <property type="nucleotide sequence ID" value="NZ_KV441849.1"/>
</dbReference>
<organism evidence="2 3">
    <name type="scientific">Termitidicoccus mucosus</name>
    <dbReference type="NCBI Taxonomy" id="1184151"/>
    <lineage>
        <taxon>Bacteria</taxon>
        <taxon>Pseudomonadati</taxon>
        <taxon>Verrucomicrobiota</taxon>
        <taxon>Opitutia</taxon>
        <taxon>Opitutales</taxon>
        <taxon>Opitutaceae</taxon>
        <taxon>Termitidicoccus</taxon>
    </lineage>
</organism>
<evidence type="ECO:0000313" key="3">
    <source>
        <dbReference type="Proteomes" id="UP000078486"/>
    </source>
</evidence>
<dbReference type="InterPro" id="IPR001387">
    <property type="entry name" value="Cro/C1-type_HTH"/>
</dbReference>
<reference evidence="2 3" key="1">
    <citation type="submission" date="2016-01" db="EMBL/GenBank/DDBJ databases">
        <title>High potential of lignocellulose degradation of a new Verrucomicrobia species.</title>
        <authorList>
            <person name="Wang Y."/>
            <person name="Shi Y."/>
            <person name="Qiu Z."/>
            <person name="Liu S."/>
            <person name="Yang H."/>
        </authorList>
    </citation>
    <scope>NUCLEOTIDE SEQUENCE [LARGE SCALE GENOMIC DNA]</scope>
    <source>
        <strain evidence="2 3">TSB47</strain>
    </source>
</reference>
<dbReference type="Gene3D" id="1.10.260.40">
    <property type="entry name" value="lambda repressor-like DNA-binding domains"/>
    <property type="match status" value="1"/>
</dbReference>
<keyword evidence="3" id="KW-1185">Reference proteome</keyword>
<dbReference type="InterPro" id="IPR010982">
    <property type="entry name" value="Lambda_DNA-bd_dom_sf"/>
</dbReference>
<gene>
    <name evidence="2" type="ORF">AW736_26285</name>
</gene>
<dbReference type="PROSITE" id="PS50943">
    <property type="entry name" value="HTH_CROC1"/>
    <property type="match status" value="1"/>
</dbReference>